<dbReference type="Ensembl" id="ENSSORT00005025344.1">
    <property type="protein sequence ID" value="ENSSORP00005024621.1"/>
    <property type="gene ID" value="ENSSORG00005011852.1"/>
</dbReference>
<evidence type="ECO:0000313" key="1">
    <source>
        <dbReference type="Ensembl" id="ENSSORP00005024621.1"/>
    </source>
</evidence>
<evidence type="ECO:0000313" key="2">
    <source>
        <dbReference type="Proteomes" id="UP000472271"/>
    </source>
</evidence>
<reference evidence="1" key="2">
    <citation type="submission" date="2025-08" db="UniProtKB">
        <authorList>
            <consortium name="Ensembl"/>
        </authorList>
    </citation>
    <scope>IDENTIFICATION</scope>
</reference>
<dbReference type="AlphaFoldDB" id="A0A673A5U0"/>
<accession>A0A673A5U0</accession>
<protein>
    <submittedName>
        <fullName evidence="1">Uncharacterized protein</fullName>
    </submittedName>
</protein>
<proteinExistence type="predicted"/>
<dbReference type="Proteomes" id="UP000472271">
    <property type="component" value="Chromosome 10"/>
</dbReference>
<dbReference type="PANTHER" id="PTHR46724">
    <property type="entry name" value="ADP-RIBOSYLATION FACTOR-LIKE PROTEIN 9-RELATED"/>
    <property type="match status" value="1"/>
</dbReference>
<dbReference type="InterPro" id="IPR053254">
    <property type="entry name" value="Arf-like_GTPase"/>
</dbReference>
<dbReference type="InterPro" id="IPR027417">
    <property type="entry name" value="P-loop_NTPase"/>
</dbReference>
<dbReference type="InParanoid" id="A0A673A5U0"/>
<dbReference type="PANTHER" id="PTHR46724:SF2">
    <property type="entry name" value="ADP-RIBOSYLATION FACTOR-LIKE PROTEIN 9"/>
    <property type="match status" value="1"/>
</dbReference>
<name>A0A673A5U0_9TELE</name>
<dbReference type="SUPFAM" id="SSF52540">
    <property type="entry name" value="P-loop containing nucleoside triphosphate hydrolases"/>
    <property type="match status" value="1"/>
</dbReference>
<sequence>LNNYSNQFSIDQIQELHLIFESRGTQVLVLGLDGAGKSNYSLNLCFLSVGGKGLRPYWQKYISKRFPLAKTHLHELLTSNPDLPLMVLANKQVSVTEKHSSVRKNFLMFMKSNKTWHNESESPAAVYASFLFD</sequence>
<reference evidence="1" key="1">
    <citation type="submission" date="2019-06" db="EMBL/GenBank/DDBJ databases">
        <authorList>
            <consortium name="Wellcome Sanger Institute Data Sharing"/>
        </authorList>
    </citation>
    <scope>NUCLEOTIDE SEQUENCE [LARGE SCALE GENOMIC DNA]</scope>
</reference>
<keyword evidence="2" id="KW-1185">Reference proteome</keyword>
<reference evidence="1" key="3">
    <citation type="submission" date="2025-09" db="UniProtKB">
        <authorList>
            <consortium name="Ensembl"/>
        </authorList>
    </citation>
    <scope>IDENTIFICATION</scope>
</reference>
<organism evidence="1 2">
    <name type="scientific">Sphaeramia orbicularis</name>
    <name type="common">orbiculate cardinalfish</name>
    <dbReference type="NCBI Taxonomy" id="375764"/>
    <lineage>
        <taxon>Eukaryota</taxon>
        <taxon>Metazoa</taxon>
        <taxon>Chordata</taxon>
        <taxon>Craniata</taxon>
        <taxon>Vertebrata</taxon>
        <taxon>Euteleostomi</taxon>
        <taxon>Actinopterygii</taxon>
        <taxon>Neopterygii</taxon>
        <taxon>Teleostei</taxon>
        <taxon>Neoteleostei</taxon>
        <taxon>Acanthomorphata</taxon>
        <taxon>Gobiaria</taxon>
        <taxon>Kurtiformes</taxon>
        <taxon>Apogonoidei</taxon>
        <taxon>Apogonidae</taxon>
        <taxon>Apogoninae</taxon>
        <taxon>Sphaeramia</taxon>
    </lineage>
</organism>